<dbReference type="Pfam" id="PF13460">
    <property type="entry name" value="NAD_binding_10"/>
    <property type="match status" value="1"/>
</dbReference>
<comment type="caution">
    <text evidence="2">The sequence shown here is derived from an EMBL/GenBank/DDBJ whole genome shotgun (WGS) entry which is preliminary data.</text>
</comment>
<evidence type="ECO:0000313" key="3">
    <source>
        <dbReference type="Proteomes" id="UP000568380"/>
    </source>
</evidence>
<reference evidence="2 3" key="1">
    <citation type="submission" date="2020-08" db="EMBL/GenBank/DDBJ databases">
        <title>Genomic Encyclopedia of Type Strains, Phase IV (KMG-IV): sequencing the most valuable type-strain genomes for metagenomic binning, comparative biology and taxonomic classification.</title>
        <authorList>
            <person name="Goeker M."/>
        </authorList>
    </citation>
    <scope>NUCLEOTIDE SEQUENCE [LARGE SCALE GENOMIC DNA]</scope>
    <source>
        <strain evidence="2 3">DSM 45385</strain>
    </source>
</reference>
<name>A0A7W8A663_9ACTN</name>
<dbReference type="Proteomes" id="UP000568380">
    <property type="component" value="Unassembled WGS sequence"/>
</dbReference>
<dbReference type="Gene3D" id="3.40.50.720">
    <property type="entry name" value="NAD(P)-binding Rossmann-like Domain"/>
    <property type="match status" value="1"/>
</dbReference>
<dbReference type="EMBL" id="JACHIN010000008">
    <property type="protein sequence ID" value="MBB5080332.1"/>
    <property type="molecule type" value="Genomic_DNA"/>
</dbReference>
<dbReference type="InterPro" id="IPR051604">
    <property type="entry name" value="Ergot_Alk_Oxidoreductase"/>
</dbReference>
<keyword evidence="3" id="KW-1185">Reference proteome</keyword>
<evidence type="ECO:0000259" key="1">
    <source>
        <dbReference type="Pfam" id="PF13460"/>
    </source>
</evidence>
<sequence>MRAFVRQDDHRAEELRKRGAEVVVGDLREISQVVKAFDGVSRVYFTYPVTAGLLDATASVAAAARRAGVERVVEVSQLDASPEAFTPRMRRHWLSEQVFDWAEVGAVHLRAAVFFENLEVAADEGELALPLGAPDTKIPLIAAEDVARVAAGFLEEAGPVDRVVPLTGQMATAQEAAAALGLEYVDVAPEVWEERAMERYGDPYTVEHLTHLWGIFRLIGAGDHPLYRVTDVIERVGGRAPLVIGSR</sequence>
<dbReference type="AlphaFoldDB" id="A0A7W8A663"/>
<evidence type="ECO:0000313" key="2">
    <source>
        <dbReference type="EMBL" id="MBB5080332.1"/>
    </source>
</evidence>
<protein>
    <submittedName>
        <fullName evidence="2">Uncharacterized protein YbjT (DUF2867 family)</fullName>
    </submittedName>
</protein>
<dbReference type="PANTHER" id="PTHR43162:SF1">
    <property type="entry name" value="PRESTALK A DIFFERENTIATION PROTEIN A"/>
    <property type="match status" value="1"/>
</dbReference>
<dbReference type="SUPFAM" id="SSF51735">
    <property type="entry name" value="NAD(P)-binding Rossmann-fold domains"/>
    <property type="match status" value="1"/>
</dbReference>
<gene>
    <name evidence="2" type="ORF">HNR40_005819</name>
</gene>
<accession>A0A7W8A663</accession>
<dbReference type="PANTHER" id="PTHR43162">
    <property type="match status" value="1"/>
</dbReference>
<organism evidence="2 3">
    <name type="scientific">Nonomuraea endophytica</name>
    <dbReference type="NCBI Taxonomy" id="714136"/>
    <lineage>
        <taxon>Bacteria</taxon>
        <taxon>Bacillati</taxon>
        <taxon>Actinomycetota</taxon>
        <taxon>Actinomycetes</taxon>
        <taxon>Streptosporangiales</taxon>
        <taxon>Streptosporangiaceae</taxon>
        <taxon>Nonomuraea</taxon>
    </lineage>
</organism>
<dbReference type="InterPro" id="IPR016040">
    <property type="entry name" value="NAD(P)-bd_dom"/>
</dbReference>
<feature type="domain" description="NAD(P)-binding" evidence="1">
    <location>
        <begin position="2"/>
        <end position="103"/>
    </location>
</feature>
<proteinExistence type="predicted"/>
<dbReference type="InterPro" id="IPR036291">
    <property type="entry name" value="NAD(P)-bd_dom_sf"/>
</dbReference>
<dbReference type="Gene3D" id="3.90.25.10">
    <property type="entry name" value="UDP-galactose 4-epimerase, domain 1"/>
    <property type="match status" value="1"/>
</dbReference>